<evidence type="ECO:0000256" key="10">
    <source>
        <dbReference type="ARBA" id="ARBA00038612"/>
    </source>
</evidence>
<dbReference type="SUPFAM" id="SSF90257">
    <property type="entry name" value="Myosin rod fragments"/>
    <property type="match status" value="3"/>
</dbReference>
<dbReference type="InterPro" id="IPR027417">
    <property type="entry name" value="P-loop_NTPase"/>
</dbReference>
<dbReference type="FunFam" id="1.20.5.4820:FF:000001">
    <property type="entry name" value="Myosin heavy chain"/>
    <property type="match status" value="1"/>
</dbReference>
<dbReference type="FunFam" id="1.20.120.720:FF:000001">
    <property type="entry name" value="Myosin heavy chain, muscle"/>
    <property type="match status" value="1"/>
</dbReference>
<dbReference type="Gene3D" id="1.20.58.530">
    <property type="match status" value="1"/>
</dbReference>
<dbReference type="Pfam" id="PF01576">
    <property type="entry name" value="Myosin_tail_1"/>
    <property type="match status" value="1"/>
</dbReference>
<dbReference type="FunFam" id="1.20.5.340:FF:000019">
    <property type="entry name" value="Myosin heavy chain, isoform G"/>
    <property type="match status" value="1"/>
</dbReference>
<dbReference type="Gene3D" id="3.40.850.10">
    <property type="entry name" value="Kinesin motor domain"/>
    <property type="match status" value="1"/>
</dbReference>
<keyword evidence="5" id="KW-0175">Coiled coil</keyword>
<dbReference type="FunFam" id="3.40.850.10:FF:000024">
    <property type="entry name" value="Myosin heavy chain, isoform J"/>
    <property type="match status" value="1"/>
</dbReference>
<dbReference type="GO" id="GO:0032982">
    <property type="term" value="C:myosin filament"/>
    <property type="evidence" value="ECO:0007669"/>
    <property type="project" value="UniProtKB-KW"/>
</dbReference>
<dbReference type="InterPro" id="IPR008989">
    <property type="entry name" value="Myosin_S1_N"/>
</dbReference>
<dbReference type="InterPro" id="IPR036961">
    <property type="entry name" value="Kinesin_motor_dom_sf"/>
</dbReference>
<dbReference type="Ensembl" id="ENSCSAVT00000004729.1">
    <property type="protein sequence ID" value="ENSCSAVP00000004662.1"/>
    <property type="gene ID" value="ENSCSAVG00000002782.1"/>
</dbReference>
<organism evidence="15 16">
    <name type="scientific">Ciona savignyi</name>
    <name type="common">Pacific transparent sea squirt</name>
    <dbReference type="NCBI Taxonomy" id="51511"/>
    <lineage>
        <taxon>Eukaryota</taxon>
        <taxon>Metazoa</taxon>
        <taxon>Chordata</taxon>
        <taxon>Tunicata</taxon>
        <taxon>Ascidiacea</taxon>
        <taxon>Phlebobranchia</taxon>
        <taxon>Cionidae</taxon>
        <taxon>Ciona</taxon>
    </lineage>
</organism>
<sequence length="1176" mass="135621">MAAWDPIQAKAAACYLRLDAKEIMEFQSQPFLGKKAVWVPCKKNVYQKGEIVGPSEKKDCKTVKLASGDEIHVKEDNIDEQNPPKFSMIEDMANMTYLNEASVLNNLKLRYEKFLIYTYSGLFCVTINPYKMLPVYESYVVGCYKGKRRAEMPPHIFSIADNAYNDMLRNRENQSMLITGESGAGKTVNTKRVIQYFATVAALGDAKADDGKAKASKGTLEDQIIQANPAMEAFGNAKTIRNDNSSRFGKFIRIHFGTTGKLASGDIETYLLEKSRVIFQQPGERGFHIFYQIMSGSKPELLESLLVSTDPYEYKYVSQGEVAVASIDDAEELNMTDTAFDVLGFSQDEKTGIYKIMGSIMHMGNMKFKQKPREEQAEADGTEDADKVTYLLGINSAEFVKSLLQPRVRVGNEYVTKGQTVQQVYYGSGALSKAVYDRLFAWLVKRINETLSTRLPRSFFIGVLDIAGFEIFDFNSFEQLCINFTNEKLQQFFNHHMFVLEQEEYKREGIDWVFIDFGLDLQACIELIEKPLGIMSILEEECMFPKATDTTFKDKLYSNHLGKSNNFIKPRPQIKRKYEAHFELIHYAGIVGYNINGWLEKNKDPLNNSVVALYKKSSLKVLSVIWESYISPDEGWLGSGKGGRRQKGGSFQTVSSLHRESLNRLMTNLRSTQPHFVRCIIPNEMKKPGYLDNALTLHQLRCNGVLEGIRICRKGFPSRILYAEFKQRYRILNPGSIPEGQFLDSKKATEKLMASLDLESAQYRFGNTKIFFKAGMLGTLEDMRDERLTKIITRIQSRARGKQMRIEFKKMLERKQACSLIQANIRAYLAVRNWVWMRLMFKIKPLLKSAESQKEIEQIEKEKADLVENYEKEKKRRQELEDLQVSFIQEKNDLVLQLSAEQENLQDAEDRCDQLIKSKVEMESKIKDLEERLEDEEEANNDILSKKRKLEDECSELKKDIDDLELTLAKVEKEKHATENKVKNLTEEVSTLEESLERSNREKKCLQEAHQQTLDDLQSEEDKVNSLTKHKCKLEQQVDDLEASLEQEKKLRMDLERIKRKQEGDIRLSQETIMDLENDKQRMEEKLKKREFEFNQLQTRLEDQDALVAQLQRKIKELQARIEELEEELDSERAVRAKVEKQRGELARELEELSERLEESGGATSAQIEMNKRKEA</sequence>
<dbReference type="FunFam" id="1.20.58.530:FF:000001">
    <property type="entry name" value="Myosin heavy chain"/>
    <property type="match status" value="1"/>
</dbReference>
<keyword evidence="7 11" id="KW-0505">Motor protein</keyword>
<protein>
    <recommendedName>
        <fullName evidence="17">Myosin motor domain-containing protein</fullName>
    </recommendedName>
</protein>
<dbReference type="SMART" id="SM00242">
    <property type="entry name" value="MYSc"/>
    <property type="match status" value="1"/>
</dbReference>
<dbReference type="InterPro" id="IPR001609">
    <property type="entry name" value="Myosin_head_motor_dom-like"/>
</dbReference>
<comment type="subunit">
    <text evidence="10">Muscle myosin is a hexameric protein that consists of 2 heavy chain subunits (MHC), 2 alkali light chain subunits (MLC) and 2 regulatory light chain subunits (MLC-2).</text>
</comment>
<feature type="domain" description="Myosin motor" evidence="13">
    <location>
        <begin position="87"/>
        <end position="785"/>
    </location>
</feature>
<evidence type="ECO:0000256" key="5">
    <source>
        <dbReference type="ARBA" id="ARBA00023054"/>
    </source>
</evidence>
<dbReference type="eggNOG" id="KOG0161">
    <property type="taxonomic scope" value="Eukaryota"/>
</dbReference>
<evidence type="ECO:0000259" key="14">
    <source>
        <dbReference type="PROSITE" id="PS51844"/>
    </source>
</evidence>
<dbReference type="GO" id="GO:0007015">
    <property type="term" value="P:actin filament organization"/>
    <property type="evidence" value="ECO:0007669"/>
    <property type="project" value="TreeGrafter"/>
</dbReference>
<dbReference type="PANTHER" id="PTHR13140:SF857">
    <property type="entry name" value="MYOSIN-11"/>
    <property type="match status" value="1"/>
</dbReference>
<dbReference type="FunFam" id="1.10.10.820:FF:000001">
    <property type="entry name" value="Myosin heavy chain"/>
    <property type="match status" value="1"/>
</dbReference>
<evidence type="ECO:0000313" key="15">
    <source>
        <dbReference type="Ensembl" id="ENSCSAVP00000004662.1"/>
    </source>
</evidence>
<dbReference type="Pfam" id="PF02736">
    <property type="entry name" value="Myosin_N"/>
    <property type="match status" value="1"/>
</dbReference>
<dbReference type="PROSITE" id="PS51844">
    <property type="entry name" value="SH3_LIKE"/>
    <property type="match status" value="1"/>
</dbReference>
<reference evidence="15" key="3">
    <citation type="submission" date="2025-09" db="UniProtKB">
        <authorList>
            <consortium name="Ensembl"/>
        </authorList>
    </citation>
    <scope>IDENTIFICATION</scope>
</reference>
<evidence type="ECO:0000256" key="8">
    <source>
        <dbReference type="ARBA" id="ARBA00023179"/>
    </source>
</evidence>
<evidence type="ECO:0000259" key="13">
    <source>
        <dbReference type="PROSITE" id="PS51456"/>
    </source>
</evidence>
<evidence type="ECO:0000256" key="2">
    <source>
        <dbReference type="ARBA" id="ARBA00022433"/>
    </source>
</evidence>
<dbReference type="PROSITE" id="PS51456">
    <property type="entry name" value="MYOSIN_MOTOR"/>
    <property type="match status" value="1"/>
</dbReference>
<dbReference type="CDD" id="cd01377">
    <property type="entry name" value="MYSc_class_II"/>
    <property type="match status" value="1"/>
</dbReference>
<dbReference type="GO" id="GO:0000146">
    <property type="term" value="F:microfilament motor activity"/>
    <property type="evidence" value="ECO:0007669"/>
    <property type="project" value="TreeGrafter"/>
</dbReference>
<dbReference type="STRING" id="51511.ENSCSAVP00000004662"/>
<reference evidence="16" key="1">
    <citation type="submission" date="2003-08" db="EMBL/GenBank/DDBJ databases">
        <authorList>
            <person name="Birren B."/>
            <person name="Nusbaum C."/>
            <person name="Abebe A."/>
            <person name="Abouelleil A."/>
            <person name="Adekoya E."/>
            <person name="Ait-zahra M."/>
            <person name="Allen N."/>
            <person name="Allen T."/>
            <person name="An P."/>
            <person name="Anderson M."/>
            <person name="Anderson S."/>
            <person name="Arachchi H."/>
            <person name="Armbruster J."/>
            <person name="Bachantsang P."/>
            <person name="Baldwin J."/>
            <person name="Barry A."/>
            <person name="Bayul T."/>
            <person name="Blitshsteyn B."/>
            <person name="Bloom T."/>
            <person name="Blye J."/>
            <person name="Boguslavskiy L."/>
            <person name="Borowsky M."/>
            <person name="Boukhgalter B."/>
            <person name="Brunache A."/>
            <person name="Butler J."/>
            <person name="Calixte N."/>
            <person name="Calvo S."/>
            <person name="Camarata J."/>
            <person name="Campo K."/>
            <person name="Chang J."/>
            <person name="Cheshatsang Y."/>
            <person name="Citroen M."/>
            <person name="Collymore A."/>
            <person name="Considine T."/>
            <person name="Cook A."/>
            <person name="Cooke P."/>
            <person name="Corum B."/>
            <person name="Cuomo C."/>
            <person name="David R."/>
            <person name="Dawoe T."/>
            <person name="Degray S."/>
            <person name="Dodge S."/>
            <person name="Dooley K."/>
            <person name="Dorje P."/>
            <person name="Dorjee K."/>
            <person name="Dorris L."/>
            <person name="Duffey N."/>
            <person name="Dupes A."/>
            <person name="Elkins T."/>
            <person name="Engels R."/>
            <person name="Erickson J."/>
            <person name="Farina A."/>
            <person name="Faro S."/>
            <person name="Ferreira P."/>
            <person name="Fischer H."/>
            <person name="Fitzgerald M."/>
            <person name="Foley K."/>
            <person name="Gage D."/>
            <person name="Galagan J."/>
            <person name="Gearin G."/>
            <person name="Gnerre S."/>
            <person name="Gnirke A."/>
            <person name="Goyette A."/>
            <person name="Graham J."/>
            <person name="Grandbois E."/>
            <person name="Gyaltsen K."/>
            <person name="Hafez N."/>
            <person name="Hagopian D."/>
            <person name="Hagos B."/>
            <person name="Hall J."/>
            <person name="Hatcher B."/>
            <person name="Heller A."/>
            <person name="Higgins H."/>
            <person name="Honan T."/>
            <person name="Horn A."/>
            <person name="Houde N."/>
            <person name="Hughes L."/>
            <person name="Hulme W."/>
            <person name="Husby E."/>
            <person name="Iliev I."/>
            <person name="Jaffe D."/>
            <person name="Jones C."/>
            <person name="Kamal M."/>
            <person name="Kamat A."/>
            <person name="Kamvysselis M."/>
            <person name="Karlsson E."/>
            <person name="Kells C."/>
            <person name="Kieu A."/>
            <person name="Kisner P."/>
            <person name="Kodira C."/>
            <person name="Kulbokas E."/>
            <person name="Labutti K."/>
            <person name="Lama D."/>
            <person name="Landers T."/>
            <person name="Leger J."/>
            <person name="Levine S."/>
            <person name="Lewis D."/>
            <person name="Lewis T."/>
            <person name="Lindblad-toh K."/>
            <person name="Liu X."/>
            <person name="Lokyitsang T."/>
            <person name="Lokyitsang Y."/>
            <person name="Lucien O."/>
            <person name="Lui A."/>
            <person name="Ma L.J."/>
            <person name="Mabbitt R."/>
            <person name="Macdonald J."/>
            <person name="Maclean C."/>
            <person name="Major J."/>
            <person name="Manning J."/>
            <person name="Marabella R."/>
            <person name="Maru K."/>
            <person name="Matthews C."/>
            <person name="Mauceli E."/>
            <person name="Mccarthy M."/>
            <person name="Mcdonough S."/>
            <person name="Mcghee T."/>
            <person name="Meldrim J."/>
            <person name="Meneus L."/>
            <person name="Mesirov J."/>
            <person name="Mihalev A."/>
            <person name="Mihova T."/>
            <person name="Mikkelsen T."/>
            <person name="Mlenga V."/>
            <person name="Moru K."/>
            <person name="Mozes J."/>
            <person name="Mulrain L."/>
            <person name="Munson G."/>
            <person name="Naylor J."/>
            <person name="Newes C."/>
            <person name="Nguyen C."/>
            <person name="Nguyen N."/>
            <person name="Nguyen T."/>
            <person name="Nicol R."/>
            <person name="Nielsen C."/>
            <person name="Nizzari M."/>
            <person name="Norbu C."/>
            <person name="Norbu N."/>
            <person name="O'donnell P."/>
            <person name="Okoawo O."/>
            <person name="O'leary S."/>
            <person name="Omotosho B."/>
            <person name="O'neill K."/>
            <person name="Osman S."/>
            <person name="Parker S."/>
            <person name="Perrin D."/>
            <person name="Phunkhang P."/>
            <person name="Piqani B."/>
            <person name="Purcell S."/>
            <person name="Rachupka T."/>
            <person name="Ramasamy U."/>
            <person name="Rameau R."/>
            <person name="Ray V."/>
            <person name="Raymond C."/>
            <person name="Retta R."/>
            <person name="Richardson S."/>
            <person name="Rise C."/>
            <person name="Rodriguez J."/>
            <person name="Rogers J."/>
            <person name="Rogov P."/>
            <person name="Rutman M."/>
            <person name="Schupbach R."/>
            <person name="Seaman C."/>
            <person name="Settipalli S."/>
            <person name="Sharpe T."/>
            <person name="Sheridan J."/>
            <person name="Sherpa N."/>
            <person name="Shi J."/>
            <person name="Smirnov S."/>
            <person name="Smith C."/>
            <person name="Sougnez C."/>
            <person name="Spencer B."/>
            <person name="Stalker J."/>
            <person name="Stange-thomann N."/>
            <person name="Stavropoulos S."/>
            <person name="Stetson K."/>
            <person name="Stone C."/>
            <person name="Stone S."/>
            <person name="Stubbs M."/>
            <person name="Talamas J."/>
            <person name="Tchuinga P."/>
            <person name="Tenzing P."/>
            <person name="Tesfaye S."/>
            <person name="Theodore J."/>
            <person name="Thoulutsang Y."/>
            <person name="Topham K."/>
            <person name="Towey S."/>
            <person name="Tsamla T."/>
            <person name="Tsomo N."/>
            <person name="Vallee D."/>
            <person name="Vassiliev H."/>
            <person name="Venkataraman V."/>
            <person name="Vinson J."/>
            <person name="Vo A."/>
            <person name="Wade C."/>
            <person name="Wang S."/>
            <person name="Wangchuk T."/>
            <person name="Wangdi T."/>
            <person name="Whittaker C."/>
            <person name="Wilkinson J."/>
            <person name="Wu Y."/>
            <person name="Wyman D."/>
            <person name="Yadav S."/>
            <person name="Yang S."/>
            <person name="Yang X."/>
            <person name="Yeager S."/>
            <person name="Yee E."/>
            <person name="Young G."/>
            <person name="Zainoun J."/>
            <person name="Zembeck L."/>
            <person name="Zimmer A."/>
            <person name="Zody M."/>
            <person name="Lander E."/>
        </authorList>
    </citation>
    <scope>NUCLEOTIDE SEQUENCE [LARGE SCALE GENOMIC DNA]</scope>
</reference>
<keyword evidence="6 11" id="KW-0518">Myosin</keyword>
<dbReference type="PRINTS" id="PR00193">
    <property type="entry name" value="MYOSINHEAVY"/>
</dbReference>
<dbReference type="InterPro" id="IPR004009">
    <property type="entry name" value="SH3_Myosin"/>
</dbReference>
<dbReference type="Gene3D" id="2.30.30.360">
    <property type="entry name" value="Myosin S1 fragment, N-terminal"/>
    <property type="match status" value="1"/>
</dbReference>
<evidence type="ECO:0008006" key="17">
    <source>
        <dbReference type="Google" id="ProtNLM"/>
    </source>
</evidence>
<feature type="region of interest" description="Actin-binding" evidence="11">
    <location>
        <begin position="662"/>
        <end position="684"/>
    </location>
</feature>
<dbReference type="GO" id="GO:0016020">
    <property type="term" value="C:membrane"/>
    <property type="evidence" value="ECO:0007669"/>
    <property type="project" value="TreeGrafter"/>
</dbReference>
<feature type="region of interest" description="Disordered" evidence="12">
    <location>
        <begin position="1152"/>
        <end position="1176"/>
    </location>
</feature>
<dbReference type="SUPFAM" id="SSF52540">
    <property type="entry name" value="P-loop containing nucleoside triphosphate hydrolases"/>
    <property type="match status" value="1"/>
</dbReference>
<evidence type="ECO:0000256" key="6">
    <source>
        <dbReference type="ARBA" id="ARBA00023123"/>
    </source>
</evidence>
<evidence type="ECO:0000256" key="4">
    <source>
        <dbReference type="ARBA" id="ARBA00022840"/>
    </source>
</evidence>
<dbReference type="Gene3D" id="1.10.10.820">
    <property type="match status" value="1"/>
</dbReference>
<evidence type="ECO:0000256" key="1">
    <source>
        <dbReference type="ARBA" id="ARBA00008314"/>
    </source>
</evidence>
<dbReference type="GeneTree" id="ENSGT00940000160705"/>
<dbReference type="InterPro" id="IPR002928">
    <property type="entry name" value="Myosin_tail"/>
</dbReference>
<dbReference type="GO" id="GO:0005524">
    <property type="term" value="F:ATP binding"/>
    <property type="evidence" value="ECO:0007669"/>
    <property type="project" value="UniProtKB-UniRule"/>
</dbReference>
<dbReference type="AlphaFoldDB" id="H2YH63"/>
<evidence type="ECO:0000256" key="7">
    <source>
        <dbReference type="ARBA" id="ARBA00023175"/>
    </source>
</evidence>
<dbReference type="GO" id="GO:0051015">
    <property type="term" value="F:actin filament binding"/>
    <property type="evidence" value="ECO:0007669"/>
    <property type="project" value="InterPro"/>
</dbReference>
<dbReference type="GO" id="GO:0005737">
    <property type="term" value="C:cytoplasm"/>
    <property type="evidence" value="ECO:0007669"/>
    <property type="project" value="UniProtKB-ARBA"/>
</dbReference>
<dbReference type="SMART" id="SM00015">
    <property type="entry name" value="IQ"/>
    <property type="match status" value="2"/>
</dbReference>
<dbReference type="Gene3D" id="1.20.5.340">
    <property type="match status" value="3"/>
</dbReference>
<accession>H2YH63</accession>
<dbReference type="Proteomes" id="UP000007875">
    <property type="component" value="Unassembled WGS sequence"/>
</dbReference>
<keyword evidence="2" id="KW-0787">Thick filament</keyword>
<keyword evidence="3 11" id="KW-0547">Nucleotide-binding</keyword>
<dbReference type="InParanoid" id="H2YH63"/>
<dbReference type="InterPro" id="IPR000048">
    <property type="entry name" value="IQ_motif_EF-hand-BS"/>
</dbReference>
<proteinExistence type="inferred from homology"/>
<comment type="similarity">
    <text evidence="1 11">Belongs to the TRAFAC class myosin-kinesin ATPase superfamily. Myosin family.</text>
</comment>
<dbReference type="GO" id="GO:0016459">
    <property type="term" value="C:myosin complex"/>
    <property type="evidence" value="ECO:0007669"/>
    <property type="project" value="UniProtKB-KW"/>
</dbReference>
<dbReference type="Pfam" id="PF00063">
    <property type="entry name" value="Myosin_head"/>
    <property type="match status" value="1"/>
</dbReference>
<dbReference type="Gene3D" id="1.20.120.720">
    <property type="entry name" value="Myosin VI head, motor domain, U50 subdomain"/>
    <property type="match status" value="1"/>
</dbReference>
<evidence type="ECO:0000256" key="3">
    <source>
        <dbReference type="ARBA" id="ARBA00022741"/>
    </source>
</evidence>
<dbReference type="Gene3D" id="1.20.5.4820">
    <property type="match status" value="1"/>
</dbReference>
<dbReference type="PANTHER" id="PTHR13140">
    <property type="entry name" value="MYOSIN"/>
    <property type="match status" value="1"/>
</dbReference>
<feature type="domain" description="Myosin N-terminal SH3-like" evidence="14">
    <location>
        <begin position="32"/>
        <end position="83"/>
    </location>
</feature>
<keyword evidence="8" id="KW-0514">Muscle protein</keyword>
<keyword evidence="16" id="KW-1185">Reference proteome</keyword>
<reference evidence="15" key="2">
    <citation type="submission" date="2025-08" db="UniProtKB">
        <authorList>
            <consortium name="Ensembl"/>
        </authorList>
    </citation>
    <scope>IDENTIFICATION</scope>
</reference>
<evidence type="ECO:0000256" key="11">
    <source>
        <dbReference type="PROSITE-ProRule" id="PRU00782"/>
    </source>
</evidence>
<feature type="binding site" evidence="11">
    <location>
        <begin position="180"/>
        <end position="187"/>
    </location>
    <ligand>
        <name>ATP</name>
        <dbReference type="ChEBI" id="CHEBI:30616"/>
    </ligand>
</feature>
<dbReference type="OMA" id="KERRMQM"/>
<evidence type="ECO:0000313" key="16">
    <source>
        <dbReference type="Proteomes" id="UP000007875"/>
    </source>
</evidence>
<dbReference type="PROSITE" id="PS50096">
    <property type="entry name" value="IQ"/>
    <property type="match status" value="1"/>
</dbReference>
<evidence type="ECO:0000256" key="12">
    <source>
        <dbReference type="SAM" id="MobiDB-lite"/>
    </source>
</evidence>
<name>H2YH63_CIOSA</name>
<evidence type="ECO:0000256" key="9">
    <source>
        <dbReference type="ARBA" id="ARBA00023203"/>
    </source>
</evidence>
<keyword evidence="4 11" id="KW-0067">ATP-binding</keyword>
<keyword evidence="9 11" id="KW-0009">Actin-binding</keyword>